<organism evidence="1 2">
    <name type="scientific">Actinomycetospora aeridis</name>
    <dbReference type="NCBI Taxonomy" id="3129231"/>
    <lineage>
        <taxon>Bacteria</taxon>
        <taxon>Bacillati</taxon>
        <taxon>Actinomycetota</taxon>
        <taxon>Actinomycetes</taxon>
        <taxon>Pseudonocardiales</taxon>
        <taxon>Pseudonocardiaceae</taxon>
        <taxon>Actinomycetospora</taxon>
    </lineage>
</organism>
<dbReference type="Proteomes" id="UP001370100">
    <property type="component" value="Unassembled WGS sequence"/>
</dbReference>
<evidence type="ECO:0000313" key="2">
    <source>
        <dbReference type="Proteomes" id="UP001370100"/>
    </source>
</evidence>
<protein>
    <recommendedName>
        <fullName evidence="3">LysR substrate binding domain-containing protein</fullName>
    </recommendedName>
</protein>
<comment type="caution">
    <text evidence="1">The sequence shown here is derived from an EMBL/GenBank/DDBJ whole genome shotgun (WGS) entry which is preliminary data.</text>
</comment>
<dbReference type="EMBL" id="JBBEGL010000007">
    <property type="protein sequence ID" value="MEJ2889458.1"/>
    <property type="molecule type" value="Genomic_DNA"/>
</dbReference>
<gene>
    <name evidence="1" type="ORF">WCD41_23560</name>
</gene>
<evidence type="ECO:0000313" key="1">
    <source>
        <dbReference type="EMBL" id="MEJ2889458.1"/>
    </source>
</evidence>
<keyword evidence="2" id="KW-1185">Reference proteome</keyword>
<reference evidence="1 2" key="1">
    <citation type="submission" date="2024-03" db="EMBL/GenBank/DDBJ databases">
        <title>Actinomycetospora sp. OC33-EN06, a novel actinomycete isolated from wild orchid (Aerides multiflora).</title>
        <authorList>
            <person name="Suriyachadkun C."/>
        </authorList>
    </citation>
    <scope>NUCLEOTIDE SEQUENCE [LARGE SCALE GENOMIC DNA]</scope>
    <source>
        <strain evidence="1 2">OC33-EN06</strain>
    </source>
</reference>
<proteinExistence type="predicted"/>
<sequence length="42" mass="4570">MPLPDLCLAYRTEDDSPVVDAFLAVTAAHCPGVGDRLRATRR</sequence>
<name>A0ABU8NAM2_9PSEU</name>
<accession>A0ABU8NAM2</accession>
<dbReference type="RefSeq" id="WP_337717056.1">
    <property type="nucleotide sequence ID" value="NZ_JBBEGL010000007.1"/>
</dbReference>
<evidence type="ECO:0008006" key="3">
    <source>
        <dbReference type="Google" id="ProtNLM"/>
    </source>
</evidence>